<proteinExistence type="inferred from homology"/>
<dbReference type="InterPro" id="IPR001684">
    <property type="entry name" value="Ribosomal_bL27"/>
</dbReference>
<name>A0A1D1XGM9_9ARAE</name>
<dbReference type="GO" id="GO:0005762">
    <property type="term" value="C:mitochondrial large ribosomal subunit"/>
    <property type="evidence" value="ECO:0007669"/>
    <property type="project" value="TreeGrafter"/>
</dbReference>
<evidence type="ECO:0000256" key="2">
    <source>
        <dbReference type="ARBA" id="ARBA00022980"/>
    </source>
</evidence>
<evidence type="ECO:0000256" key="1">
    <source>
        <dbReference type="ARBA" id="ARBA00010797"/>
    </source>
</evidence>
<dbReference type="Gene3D" id="2.40.50.100">
    <property type="match status" value="1"/>
</dbReference>
<dbReference type="Pfam" id="PF01016">
    <property type="entry name" value="Ribosomal_L27"/>
    <property type="match status" value="1"/>
</dbReference>
<protein>
    <submittedName>
        <fullName evidence="5">54S ribosomal protein L2, mitochondrial</fullName>
    </submittedName>
</protein>
<gene>
    <name evidence="5" type="primary">MRPL2_0</name>
    <name evidence="5" type="ORF">g.18933</name>
</gene>
<accession>A0A1D1XGM9</accession>
<evidence type="ECO:0000313" key="5">
    <source>
        <dbReference type="EMBL" id="JAT41542.1"/>
    </source>
</evidence>
<reference evidence="5" key="1">
    <citation type="submission" date="2015-07" db="EMBL/GenBank/DDBJ databases">
        <title>Transcriptome Assembly of Anthurium amnicola.</title>
        <authorList>
            <person name="Suzuki J."/>
        </authorList>
    </citation>
    <scope>NUCLEOTIDE SEQUENCE</scope>
</reference>
<dbReference type="PANTHER" id="PTHR15893:SF0">
    <property type="entry name" value="LARGE RIBOSOMAL SUBUNIT PROTEIN BL27M"/>
    <property type="match status" value="1"/>
</dbReference>
<keyword evidence="2 5" id="KW-0689">Ribosomal protein</keyword>
<dbReference type="GO" id="GO:0003735">
    <property type="term" value="F:structural constituent of ribosome"/>
    <property type="evidence" value="ECO:0007669"/>
    <property type="project" value="InterPro"/>
</dbReference>
<dbReference type="GO" id="GO:0006412">
    <property type="term" value="P:translation"/>
    <property type="evidence" value="ECO:0007669"/>
    <property type="project" value="InterPro"/>
</dbReference>
<dbReference type="SUPFAM" id="SSF110324">
    <property type="entry name" value="Ribosomal L27 protein-like"/>
    <property type="match status" value="1"/>
</dbReference>
<organism evidence="5">
    <name type="scientific">Anthurium amnicola</name>
    <dbReference type="NCBI Taxonomy" id="1678845"/>
    <lineage>
        <taxon>Eukaryota</taxon>
        <taxon>Viridiplantae</taxon>
        <taxon>Streptophyta</taxon>
        <taxon>Embryophyta</taxon>
        <taxon>Tracheophyta</taxon>
        <taxon>Spermatophyta</taxon>
        <taxon>Magnoliopsida</taxon>
        <taxon>Liliopsida</taxon>
        <taxon>Araceae</taxon>
        <taxon>Pothoideae</taxon>
        <taxon>Potheae</taxon>
        <taxon>Anthurium</taxon>
    </lineage>
</organism>
<dbReference type="AlphaFoldDB" id="A0A1D1XGM9"/>
<evidence type="ECO:0000256" key="3">
    <source>
        <dbReference type="ARBA" id="ARBA00023274"/>
    </source>
</evidence>
<feature type="region of interest" description="Disordered" evidence="4">
    <location>
        <begin position="47"/>
        <end position="71"/>
    </location>
</feature>
<evidence type="ECO:0000256" key="4">
    <source>
        <dbReference type="SAM" id="MobiDB-lite"/>
    </source>
</evidence>
<keyword evidence="3" id="KW-0687">Ribonucleoprotein</keyword>
<sequence>MSSINLSSVARSLRQVNHKNPIPVLIKYKNRSLLQKQNEVNTMQQRWATKRAGGSSHNGRDSPGKRLGIKKSQGEYVKAGNIIVRQHGTEFYPGEHVKLGKDFTIQALEPGYVQFYTCPKEPKKRYIGIVFDPNDKLPRAPTDPRSRRFDLIDLVAYREELKKSHEHAMVLRQNDS</sequence>
<dbReference type="PANTHER" id="PTHR15893">
    <property type="entry name" value="RIBOSOMAL PROTEIN L27"/>
    <property type="match status" value="1"/>
</dbReference>
<dbReference type="EMBL" id="GDJX01026394">
    <property type="protein sequence ID" value="JAT41542.1"/>
    <property type="molecule type" value="Transcribed_RNA"/>
</dbReference>
<dbReference type="PRINTS" id="PR00063">
    <property type="entry name" value="RIBOSOMALL27"/>
</dbReference>
<comment type="similarity">
    <text evidence="1">Belongs to the bacterial ribosomal protein bL27 family.</text>
</comment>
<dbReference type="NCBIfam" id="TIGR00062">
    <property type="entry name" value="L27"/>
    <property type="match status" value="1"/>
</dbReference>